<dbReference type="AlphaFoldDB" id="A0A0M0KJY8"/>
<dbReference type="InterPro" id="IPR052022">
    <property type="entry name" value="26kDa_periplasmic_antigen"/>
</dbReference>
<gene>
    <name evidence="1" type="ORF">AMD02_08625</name>
</gene>
<dbReference type="GO" id="GO:0006974">
    <property type="term" value="P:DNA damage response"/>
    <property type="evidence" value="ECO:0007669"/>
    <property type="project" value="TreeGrafter"/>
</dbReference>
<sequence length="210" mass="23192">MTNEHGRLTVVGEGKVTVQADVVVLSIGVSTTHSNVEEAVRENNERAQAVVGALQRMRGVEQIETLAYSVSPIYEFVNGEQIVRGYSAVTWFDVTVDDLTVVGEVYAEAFAHGANETRDLRFKVSDEEAHYQQALQLAVRRGYDHAQAMAGASMVELEQPPVNMRELIDGPVTIQRQAYALAATVGPPIEPQQMEIVARVKLEFSYDRTN</sequence>
<dbReference type="Gene3D" id="3.30.110.170">
    <property type="entry name" value="Protein of unknown function (DUF541), domain 1"/>
    <property type="match status" value="1"/>
</dbReference>
<evidence type="ECO:0000313" key="1">
    <source>
        <dbReference type="EMBL" id="KOO38922.1"/>
    </source>
</evidence>
<proteinExistence type="predicted"/>
<dbReference type="PANTHER" id="PTHR34387:SF1">
    <property type="entry name" value="PERIPLASMIC IMMUNOGENIC PROTEIN"/>
    <property type="match status" value="1"/>
</dbReference>
<accession>A0A0M0KJY8</accession>
<dbReference type="EMBL" id="LILD01000001">
    <property type="protein sequence ID" value="KOO38922.1"/>
    <property type="molecule type" value="Genomic_DNA"/>
</dbReference>
<dbReference type="Pfam" id="PF04402">
    <property type="entry name" value="SIMPL"/>
    <property type="match status" value="1"/>
</dbReference>
<reference evidence="1" key="1">
    <citation type="submission" date="2015-08" db="EMBL/GenBank/DDBJ databases">
        <title>Complete DNA Sequence of Pseudomonas syringae pv. actinidiae, the Causal Agent of Kiwifruit Canker Disease.</title>
        <authorList>
            <person name="Rikkerink E.H.A."/>
            <person name="Fineran P.C."/>
        </authorList>
    </citation>
    <scope>NUCLEOTIDE SEQUENCE</scope>
    <source>
        <strain evidence="1">DSM 13666</strain>
    </source>
</reference>
<comment type="caution">
    <text evidence="1">The sequence shown here is derived from an EMBL/GenBank/DDBJ whole genome shotgun (WGS) entry which is preliminary data.</text>
</comment>
<protein>
    <recommendedName>
        <fullName evidence="2">SIMPL domain-containing protein</fullName>
    </recommendedName>
</protein>
<dbReference type="GeneID" id="87597789"/>
<dbReference type="RefSeq" id="WP_053431037.1">
    <property type="nucleotide sequence ID" value="NZ_CP040441.1"/>
</dbReference>
<dbReference type="InterPro" id="IPR007497">
    <property type="entry name" value="SIMPL/DUF541"/>
</dbReference>
<dbReference type="PATRIC" id="fig|136160.3.peg.2063"/>
<organism evidence="1">
    <name type="scientific">Halalkalibacterium halodurans</name>
    <name type="common">Bacillus halodurans</name>
    <dbReference type="NCBI Taxonomy" id="86665"/>
    <lineage>
        <taxon>Bacteria</taxon>
        <taxon>Bacillati</taxon>
        <taxon>Bacillota</taxon>
        <taxon>Bacilli</taxon>
        <taxon>Bacillales</taxon>
        <taxon>Bacillaceae</taxon>
        <taxon>Halalkalibacterium (ex Joshi et al. 2022)</taxon>
    </lineage>
</organism>
<name>A0A0M0KJY8_ALKHA</name>
<dbReference type="PANTHER" id="PTHR34387">
    <property type="entry name" value="SLR1258 PROTEIN"/>
    <property type="match status" value="1"/>
</dbReference>
<evidence type="ECO:0008006" key="2">
    <source>
        <dbReference type="Google" id="ProtNLM"/>
    </source>
</evidence>
<dbReference type="Gene3D" id="3.30.70.2970">
    <property type="entry name" value="Protein of unknown function (DUF541), domain 2"/>
    <property type="match status" value="1"/>
</dbReference>